<protein>
    <recommendedName>
        <fullName evidence="3">DUF4360 domain-containing protein</fullName>
    </recommendedName>
</protein>
<evidence type="ECO:0000313" key="1">
    <source>
        <dbReference type="EMBL" id="MDT0468813.1"/>
    </source>
</evidence>
<dbReference type="EMBL" id="JAVREY010000085">
    <property type="protein sequence ID" value="MDT0468813.1"/>
    <property type="molecule type" value="Genomic_DNA"/>
</dbReference>
<organism evidence="1 2">
    <name type="scientific">Streptomyces gibsoniae</name>
    <dbReference type="NCBI Taxonomy" id="3075529"/>
    <lineage>
        <taxon>Bacteria</taxon>
        <taxon>Bacillati</taxon>
        <taxon>Actinomycetota</taxon>
        <taxon>Actinomycetes</taxon>
        <taxon>Kitasatosporales</taxon>
        <taxon>Streptomycetaceae</taxon>
        <taxon>Streptomyces</taxon>
    </lineage>
</organism>
<dbReference type="Proteomes" id="UP001183809">
    <property type="component" value="Unassembled WGS sequence"/>
</dbReference>
<comment type="caution">
    <text evidence="1">The sequence shown here is derived from an EMBL/GenBank/DDBJ whole genome shotgun (WGS) entry which is preliminary data.</text>
</comment>
<dbReference type="RefSeq" id="WP_311700257.1">
    <property type="nucleotide sequence ID" value="NZ_JAVREY010000085.1"/>
</dbReference>
<evidence type="ECO:0000313" key="2">
    <source>
        <dbReference type="Proteomes" id="UP001183809"/>
    </source>
</evidence>
<proteinExistence type="predicted"/>
<name>A0ABU2U6F9_9ACTN</name>
<accession>A0ABU2U6F9</accession>
<keyword evidence="2" id="KW-1185">Reference proteome</keyword>
<evidence type="ECO:0008006" key="3">
    <source>
        <dbReference type="Google" id="ProtNLM"/>
    </source>
</evidence>
<sequence length="233" mass="24390">MNNATAKYTAYDEKNPTKVLGTGILTVSSSATLSATSGKWEEAETVTLTKVDGAVTALNVGFTASCTGSCTATAPHPWAGSPLLTEGQSVSGTVTYEANPGAGKDSKTTTRYDMSITQPGATPLNAHSTWSNSRQVRCDTTFANNTSTGCVISDVRAQLILPLSTYGAAAATYGWAEQNRLSCRFRGSLTRADAENTPYPGYVSTAEGTKRKNLDTACDLQGYGLGCSVSKRP</sequence>
<gene>
    <name evidence="1" type="ORF">RM764_38560</name>
</gene>
<reference evidence="2" key="1">
    <citation type="submission" date="2023-07" db="EMBL/GenBank/DDBJ databases">
        <title>30 novel species of actinomycetes from the DSMZ collection.</title>
        <authorList>
            <person name="Nouioui I."/>
        </authorList>
    </citation>
    <scope>NUCLEOTIDE SEQUENCE [LARGE SCALE GENOMIC DNA]</scope>
    <source>
        <strain evidence="2">DSM 41699</strain>
    </source>
</reference>